<dbReference type="Pfam" id="PF00005">
    <property type="entry name" value="ABC_tran"/>
    <property type="match status" value="2"/>
</dbReference>
<evidence type="ECO:0000313" key="6">
    <source>
        <dbReference type="Proteomes" id="UP000234748"/>
    </source>
</evidence>
<dbReference type="InterPro" id="IPR003439">
    <property type="entry name" value="ABC_transporter-like_ATP-bd"/>
</dbReference>
<dbReference type="AlphaFoldDB" id="A0A2N5LZS0"/>
<evidence type="ECO:0000259" key="4">
    <source>
        <dbReference type="PROSITE" id="PS50893"/>
    </source>
</evidence>
<sequence length="539" mass="60663">MITVNNVGLRYGDRKLFEDVNIKFTPGNCYGLIGANGAGKSTFLKILSGEIEAQTGDVHLGPGERLAVLKQDHFEFEEEEVLSVVIRGHQRLYEIMKEKDAIYMKADFTDEDGIRAAELEGEFAELNGWEAESEAAILLKGLGIEEQLHTKKMAELTGGEKVKILLAQALFGKPDVLLLDEPTNHLDIKAIQWLEEFLINFENTVIVVSHDRHFLNKVCTHIADLDFSKIQIYVGNYDFWYESSQLASKLTQESNKKKEEKVKELQAFIARFSANASKSKQATSRKKLLDKISLDDIKPSSRRYPYVHFTPEREIGNDLLRVEGLTKTIDGIKVLDNVSFIMNKGDKIALVGTDEIAKTTLFKILAGELEADSGTYKWGITTSQAYFPKDNSEYFGGNEPSLVEWLRQYSPADQSESFLRGFLGRMLFSGEEVLKKPSVLSGGEKVRCMLSKMMLSGSNVLLLDEPTNHLDLESITALNNGLINFKGSMIFSSHDHQFIQTIANRIIEITPKGIIDKQLTYDEYLENGDLQKQVKAMYS</sequence>
<keyword evidence="3 5" id="KW-0067">ATP-binding</keyword>
<evidence type="ECO:0000256" key="2">
    <source>
        <dbReference type="ARBA" id="ARBA00022741"/>
    </source>
</evidence>
<dbReference type="Pfam" id="PF12848">
    <property type="entry name" value="ABC_tran_Xtn"/>
    <property type="match status" value="1"/>
</dbReference>
<gene>
    <name evidence="5" type="ORF">CUU66_23085</name>
</gene>
<accession>A0A2N5LZS0</accession>
<keyword evidence="6" id="KW-1185">Reference proteome</keyword>
<evidence type="ECO:0000313" key="5">
    <source>
        <dbReference type="EMBL" id="PLT27591.1"/>
    </source>
</evidence>
<dbReference type="PANTHER" id="PTHR42855:SF2">
    <property type="entry name" value="DRUG RESISTANCE ABC TRANSPORTER,ATP-BINDING PROTEIN"/>
    <property type="match status" value="1"/>
</dbReference>
<keyword evidence="2" id="KW-0547">Nucleotide-binding</keyword>
<dbReference type="RefSeq" id="WP_101645745.1">
    <property type="nucleotide sequence ID" value="NZ_PGUY01000091.1"/>
</dbReference>
<dbReference type="OrthoDB" id="9760950at2"/>
<dbReference type="InterPro" id="IPR003593">
    <property type="entry name" value="AAA+_ATPase"/>
</dbReference>
<dbReference type="GO" id="GO:0016887">
    <property type="term" value="F:ATP hydrolysis activity"/>
    <property type="evidence" value="ECO:0007669"/>
    <property type="project" value="InterPro"/>
</dbReference>
<feature type="domain" description="ABC transporter" evidence="4">
    <location>
        <begin position="320"/>
        <end position="536"/>
    </location>
</feature>
<dbReference type="SMART" id="SM00382">
    <property type="entry name" value="AAA"/>
    <property type="match status" value="2"/>
</dbReference>
<dbReference type="FunFam" id="3.40.50.300:FF:000011">
    <property type="entry name" value="Putative ABC transporter ATP-binding component"/>
    <property type="match status" value="1"/>
</dbReference>
<keyword evidence="1" id="KW-0677">Repeat</keyword>
<dbReference type="PROSITE" id="PS50893">
    <property type="entry name" value="ABC_TRANSPORTER_2"/>
    <property type="match status" value="2"/>
</dbReference>
<protein>
    <submittedName>
        <fullName evidence="5">ABC transporter ATP-binding protein</fullName>
    </submittedName>
</protein>
<name>A0A2N5LZS0_9BACI</name>
<dbReference type="CDD" id="cd03221">
    <property type="entry name" value="ABCF_EF-3"/>
    <property type="match status" value="2"/>
</dbReference>
<dbReference type="SUPFAM" id="SSF52540">
    <property type="entry name" value="P-loop containing nucleoside triphosphate hydrolases"/>
    <property type="match status" value="2"/>
</dbReference>
<reference evidence="5 6" key="1">
    <citation type="submission" date="2017-11" db="EMBL/GenBank/DDBJ databases">
        <title>Comparitive Functional Genomics of Dry Heat Resistant strains isolated from the Viking Spacecraft.</title>
        <authorList>
            <person name="Seuylemezian A."/>
            <person name="Cooper K."/>
            <person name="Vaishampayan P."/>
        </authorList>
    </citation>
    <scope>NUCLEOTIDE SEQUENCE [LARGE SCALE GENOMIC DNA]</scope>
    <source>
        <strain evidence="5 6">V1-29</strain>
    </source>
</reference>
<evidence type="ECO:0000256" key="1">
    <source>
        <dbReference type="ARBA" id="ARBA00022737"/>
    </source>
</evidence>
<feature type="domain" description="ABC transporter" evidence="4">
    <location>
        <begin position="2"/>
        <end position="252"/>
    </location>
</feature>
<evidence type="ECO:0000256" key="3">
    <source>
        <dbReference type="ARBA" id="ARBA00022840"/>
    </source>
</evidence>
<dbReference type="EMBL" id="PGUY01000091">
    <property type="protein sequence ID" value="PLT27591.1"/>
    <property type="molecule type" value="Genomic_DNA"/>
</dbReference>
<comment type="caution">
    <text evidence="5">The sequence shown here is derived from an EMBL/GenBank/DDBJ whole genome shotgun (WGS) entry which is preliminary data.</text>
</comment>
<dbReference type="Gene3D" id="3.40.50.300">
    <property type="entry name" value="P-loop containing nucleotide triphosphate hydrolases"/>
    <property type="match status" value="2"/>
</dbReference>
<proteinExistence type="predicted"/>
<dbReference type="GO" id="GO:0005524">
    <property type="term" value="F:ATP binding"/>
    <property type="evidence" value="ECO:0007669"/>
    <property type="project" value="UniProtKB-KW"/>
</dbReference>
<dbReference type="InterPro" id="IPR051309">
    <property type="entry name" value="ABCF_ATPase"/>
</dbReference>
<dbReference type="FunFam" id="3.40.50.300:FF:000070">
    <property type="entry name" value="Putative ABC transporter ATP-binding component"/>
    <property type="match status" value="1"/>
</dbReference>
<dbReference type="InterPro" id="IPR027417">
    <property type="entry name" value="P-loop_NTPase"/>
</dbReference>
<dbReference type="Proteomes" id="UP000234748">
    <property type="component" value="Unassembled WGS sequence"/>
</dbReference>
<organism evidence="5 6">
    <name type="scientific">Peribacillus deserti</name>
    <dbReference type="NCBI Taxonomy" id="673318"/>
    <lineage>
        <taxon>Bacteria</taxon>
        <taxon>Bacillati</taxon>
        <taxon>Bacillota</taxon>
        <taxon>Bacilli</taxon>
        <taxon>Bacillales</taxon>
        <taxon>Bacillaceae</taxon>
        <taxon>Peribacillus</taxon>
    </lineage>
</organism>
<dbReference type="InterPro" id="IPR032781">
    <property type="entry name" value="ABC_tran_Xtn"/>
</dbReference>
<dbReference type="PANTHER" id="PTHR42855">
    <property type="entry name" value="ABC TRANSPORTER ATP-BINDING SUBUNIT"/>
    <property type="match status" value="1"/>
</dbReference>